<keyword evidence="4" id="KW-0804">Transcription</keyword>
<dbReference type="Gene3D" id="1.10.10.10">
    <property type="entry name" value="Winged helix-like DNA-binding domain superfamily/Winged helix DNA-binding domain"/>
    <property type="match status" value="1"/>
</dbReference>
<dbReference type="InterPro" id="IPR036388">
    <property type="entry name" value="WH-like_DNA-bd_sf"/>
</dbReference>
<dbReference type="AlphaFoldDB" id="A0A9Y2IP39"/>
<dbReference type="SMART" id="SM00065">
    <property type="entry name" value="GAF"/>
    <property type="match status" value="1"/>
</dbReference>
<evidence type="ECO:0000256" key="2">
    <source>
        <dbReference type="ARBA" id="ARBA00022777"/>
    </source>
</evidence>
<dbReference type="GO" id="GO:0003723">
    <property type="term" value="F:RNA binding"/>
    <property type="evidence" value="ECO:0007669"/>
    <property type="project" value="InterPro"/>
</dbReference>
<dbReference type="InterPro" id="IPR011006">
    <property type="entry name" value="CheY-like_superfamily"/>
</dbReference>
<dbReference type="KEGG" id="acab:QRX50_19560"/>
<name>A0A9Y2IP39_9PSEU</name>
<dbReference type="RefSeq" id="WP_285973381.1">
    <property type="nucleotide sequence ID" value="NZ_CP127294.1"/>
</dbReference>
<dbReference type="InterPro" id="IPR003018">
    <property type="entry name" value="GAF"/>
</dbReference>
<dbReference type="PIRSF" id="PIRSF036625">
    <property type="entry name" value="GAF_ANTAR"/>
    <property type="match status" value="1"/>
</dbReference>
<dbReference type="SUPFAM" id="SSF55781">
    <property type="entry name" value="GAF domain-like"/>
    <property type="match status" value="1"/>
</dbReference>
<dbReference type="EMBL" id="CP127294">
    <property type="protein sequence ID" value="WIX82816.1"/>
    <property type="molecule type" value="Genomic_DNA"/>
</dbReference>
<gene>
    <name evidence="6" type="ORF">QRX50_19560</name>
</gene>
<dbReference type="Pfam" id="PF03861">
    <property type="entry name" value="ANTAR"/>
    <property type="match status" value="1"/>
</dbReference>
<evidence type="ECO:0000313" key="7">
    <source>
        <dbReference type="Proteomes" id="UP001236014"/>
    </source>
</evidence>
<dbReference type="GO" id="GO:0016301">
    <property type="term" value="F:kinase activity"/>
    <property type="evidence" value="ECO:0007669"/>
    <property type="project" value="UniProtKB-KW"/>
</dbReference>
<evidence type="ECO:0000256" key="4">
    <source>
        <dbReference type="ARBA" id="ARBA00023163"/>
    </source>
</evidence>
<dbReference type="Pfam" id="PF13185">
    <property type="entry name" value="GAF_2"/>
    <property type="match status" value="1"/>
</dbReference>
<dbReference type="SUPFAM" id="SSF52172">
    <property type="entry name" value="CheY-like"/>
    <property type="match status" value="1"/>
</dbReference>
<reference evidence="6 7" key="1">
    <citation type="submission" date="2023-06" db="EMBL/GenBank/DDBJ databases">
        <authorList>
            <person name="Oyuntsetseg B."/>
            <person name="Kim S.B."/>
        </authorList>
    </citation>
    <scope>NUCLEOTIDE SEQUENCE [LARGE SCALE GENOMIC DNA]</scope>
    <source>
        <strain evidence="6 7">2-15</strain>
    </source>
</reference>
<evidence type="ECO:0000313" key="6">
    <source>
        <dbReference type="EMBL" id="WIX82816.1"/>
    </source>
</evidence>
<keyword evidence="2" id="KW-0418">Kinase</keyword>
<proteinExistence type="predicted"/>
<evidence type="ECO:0000259" key="5">
    <source>
        <dbReference type="PROSITE" id="PS50921"/>
    </source>
</evidence>
<dbReference type="Gene3D" id="3.30.450.40">
    <property type="match status" value="1"/>
</dbReference>
<keyword evidence="3" id="KW-0805">Transcription regulation</keyword>
<dbReference type="PROSITE" id="PS50921">
    <property type="entry name" value="ANTAR"/>
    <property type="match status" value="1"/>
</dbReference>
<dbReference type="InterPro" id="IPR005561">
    <property type="entry name" value="ANTAR"/>
</dbReference>
<keyword evidence="7" id="KW-1185">Reference proteome</keyword>
<protein>
    <submittedName>
        <fullName evidence="6">GAF and ANTAR domain-containing protein</fullName>
    </submittedName>
</protein>
<dbReference type="InterPro" id="IPR029016">
    <property type="entry name" value="GAF-like_dom_sf"/>
</dbReference>
<evidence type="ECO:0000256" key="3">
    <source>
        <dbReference type="ARBA" id="ARBA00023015"/>
    </source>
</evidence>
<organism evidence="6 7">
    <name type="scientific">Amycolatopsis carbonis</name>
    <dbReference type="NCBI Taxonomy" id="715471"/>
    <lineage>
        <taxon>Bacteria</taxon>
        <taxon>Bacillati</taxon>
        <taxon>Actinomycetota</taxon>
        <taxon>Actinomycetes</taxon>
        <taxon>Pseudonocardiales</taxon>
        <taxon>Pseudonocardiaceae</taxon>
        <taxon>Amycolatopsis</taxon>
    </lineage>
</organism>
<dbReference type="Proteomes" id="UP001236014">
    <property type="component" value="Chromosome"/>
</dbReference>
<dbReference type="InterPro" id="IPR012074">
    <property type="entry name" value="GAF_ANTAR"/>
</dbReference>
<dbReference type="SMART" id="SM01012">
    <property type="entry name" value="ANTAR"/>
    <property type="match status" value="1"/>
</dbReference>
<keyword evidence="1" id="KW-0808">Transferase</keyword>
<accession>A0A9Y2IP39</accession>
<evidence type="ECO:0000256" key="1">
    <source>
        <dbReference type="ARBA" id="ARBA00022679"/>
    </source>
</evidence>
<sequence>MDDHSDPAARPLADREQRLARAFVALADTLAADFDVVDFLGMLTGQVVDLVDVAAAGVVLRGAHDRLEVVATSSHRAELLELFAVQSGAGPCVDCVRSGEPVSSPDLQASARRWPRFAAAARDCGFRSAHALPMRLREQVLGGLTLLGTEPRGIGADDLALAQALADVATIGILQQRTIEHGDQLSAQLRTALDSRVLIEQAKGMLAEHGRVSMAEAFGHLRGYARAHQRRLTELSAEVVDGRADLGLVLRRPPA</sequence>
<feature type="domain" description="ANTAR" evidence="5">
    <location>
        <begin position="179"/>
        <end position="240"/>
    </location>
</feature>